<dbReference type="AlphaFoldDB" id="A0AAV3YMC8"/>
<name>A0AAV3YMC8_9GAST</name>
<dbReference type="Proteomes" id="UP000735302">
    <property type="component" value="Unassembled WGS sequence"/>
</dbReference>
<gene>
    <name evidence="1" type="ORF">PoB_000977400</name>
</gene>
<sequence>MPVNKGMISTEGARQQGHSWCLYKSPSAKADLGIFGPRRTWPRTHDKKGRRRFESKFDDALCHQSPLKVHNNVISGFKALRQARARTRDRMVPANLGTDSLATVPPTPPLLRTSKVESAYHYCARIFYSLLANN</sequence>
<comment type="caution">
    <text evidence="1">The sequence shown here is derived from an EMBL/GenBank/DDBJ whole genome shotgun (WGS) entry which is preliminary data.</text>
</comment>
<organism evidence="1 2">
    <name type="scientific">Plakobranchus ocellatus</name>
    <dbReference type="NCBI Taxonomy" id="259542"/>
    <lineage>
        <taxon>Eukaryota</taxon>
        <taxon>Metazoa</taxon>
        <taxon>Spiralia</taxon>
        <taxon>Lophotrochozoa</taxon>
        <taxon>Mollusca</taxon>
        <taxon>Gastropoda</taxon>
        <taxon>Heterobranchia</taxon>
        <taxon>Euthyneura</taxon>
        <taxon>Panpulmonata</taxon>
        <taxon>Sacoglossa</taxon>
        <taxon>Placobranchoidea</taxon>
        <taxon>Plakobranchidae</taxon>
        <taxon>Plakobranchus</taxon>
    </lineage>
</organism>
<proteinExistence type="predicted"/>
<dbReference type="EMBL" id="BLXT01001120">
    <property type="protein sequence ID" value="GFN83268.1"/>
    <property type="molecule type" value="Genomic_DNA"/>
</dbReference>
<evidence type="ECO:0000313" key="1">
    <source>
        <dbReference type="EMBL" id="GFN83268.1"/>
    </source>
</evidence>
<reference evidence="1 2" key="1">
    <citation type="journal article" date="2021" name="Elife">
        <title>Chloroplast acquisition without the gene transfer in kleptoplastic sea slugs, Plakobranchus ocellatus.</title>
        <authorList>
            <person name="Maeda T."/>
            <person name="Takahashi S."/>
            <person name="Yoshida T."/>
            <person name="Shimamura S."/>
            <person name="Takaki Y."/>
            <person name="Nagai Y."/>
            <person name="Toyoda A."/>
            <person name="Suzuki Y."/>
            <person name="Arimoto A."/>
            <person name="Ishii H."/>
            <person name="Satoh N."/>
            <person name="Nishiyama T."/>
            <person name="Hasebe M."/>
            <person name="Maruyama T."/>
            <person name="Minagawa J."/>
            <person name="Obokata J."/>
            <person name="Shigenobu S."/>
        </authorList>
    </citation>
    <scope>NUCLEOTIDE SEQUENCE [LARGE SCALE GENOMIC DNA]</scope>
</reference>
<protein>
    <submittedName>
        <fullName evidence="1">Uncharacterized protein</fullName>
    </submittedName>
</protein>
<accession>A0AAV3YMC8</accession>
<evidence type="ECO:0000313" key="2">
    <source>
        <dbReference type="Proteomes" id="UP000735302"/>
    </source>
</evidence>
<keyword evidence="2" id="KW-1185">Reference proteome</keyword>